<protein>
    <submittedName>
        <fullName evidence="2">Uncharacterized protein</fullName>
    </submittedName>
</protein>
<feature type="compositionally biased region" description="Basic residues" evidence="1">
    <location>
        <begin position="364"/>
        <end position="374"/>
    </location>
</feature>
<comment type="caution">
    <text evidence="2">The sequence shown here is derived from an EMBL/GenBank/DDBJ whole genome shotgun (WGS) entry which is preliminary data.</text>
</comment>
<evidence type="ECO:0000313" key="2">
    <source>
        <dbReference type="EMBL" id="PGH18139.1"/>
    </source>
</evidence>
<proteinExistence type="predicted"/>
<feature type="region of interest" description="Disordered" evidence="1">
    <location>
        <begin position="272"/>
        <end position="458"/>
    </location>
</feature>
<dbReference type="AlphaFoldDB" id="A0A2B7YAL5"/>
<name>A0A2B7YAL5_9EURO</name>
<organism evidence="2 3">
    <name type="scientific">Helicocarpus griseus UAMH5409</name>
    <dbReference type="NCBI Taxonomy" id="1447875"/>
    <lineage>
        <taxon>Eukaryota</taxon>
        <taxon>Fungi</taxon>
        <taxon>Dikarya</taxon>
        <taxon>Ascomycota</taxon>
        <taxon>Pezizomycotina</taxon>
        <taxon>Eurotiomycetes</taxon>
        <taxon>Eurotiomycetidae</taxon>
        <taxon>Onygenales</taxon>
        <taxon>Ajellomycetaceae</taxon>
        <taxon>Helicocarpus</taxon>
    </lineage>
</organism>
<dbReference type="Proteomes" id="UP000223968">
    <property type="component" value="Unassembled WGS sequence"/>
</dbReference>
<keyword evidence="3" id="KW-1185">Reference proteome</keyword>
<gene>
    <name evidence="2" type="ORF">AJ79_00768</name>
</gene>
<dbReference type="EMBL" id="PDNB01000006">
    <property type="protein sequence ID" value="PGH18139.1"/>
    <property type="molecule type" value="Genomic_DNA"/>
</dbReference>
<dbReference type="OrthoDB" id="4186927at2759"/>
<reference evidence="2 3" key="1">
    <citation type="submission" date="2017-10" db="EMBL/GenBank/DDBJ databases">
        <title>Comparative genomics in systemic dimorphic fungi from Ajellomycetaceae.</title>
        <authorList>
            <person name="Munoz J.F."/>
            <person name="Mcewen J.G."/>
            <person name="Clay O.K."/>
            <person name="Cuomo C.A."/>
        </authorList>
    </citation>
    <scope>NUCLEOTIDE SEQUENCE [LARGE SCALE GENOMIC DNA]</scope>
    <source>
        <strain evidence="2 3">UAMH5409</strain>
    </source>
</reference>
<accession>A0A2B7YAL5</accession>
<sequence>MPPVTRNKGKPQKQETPSETPTEPDLELRHERFDRIRQKQGGCLILFSGEYHGRGRDIWYWRERLGWEGEKPRRELFHRYEALGNPTSGERNPGTRFSWDIETGQWMLKSEWLDNMIRAFILSKCKGKARRDSIVAVPDPPTSAMMAVMSEWIETEGYAASRITGRDTDIEDTEAGPSGLLYETETNELEGGWGYQVMSSEPMVDSRTLAGAKRKRIASPEAVLRGREAKRGVVLGANTVPEQDEIEEPLAKRRKSTGETLRVPSQAATLGAHLVPKPEETKPRAKRGRKPKSLTVQIDKGELVPEAKITPALELPSKRGRKAKGTAILTTGGEEGDRKKDLPAAGGGVASGNVSPKAEEQKRPPAKRGRKKKVVLNNEPDSFMAQGSKAGDQMVSGEASGETESQETAIAKEEATEKQGPSGQKRKLEISSIAGHGEAAETSGRPKRIRKPSKRLYP</sequence>
<evidence type="ECO:0000313" key="3">
    <source>
        <dbReference type="Proteomes" id="UP000223968"/>
    </source>
</evidence>
<feature type="region of interest" description="Disordered" evidence="1">
    <location>
        <begin position="1"/>
        <end position="26"/>
    </location>
</feature>
<evidence type="ECO:0000256" key="1">
    <source>
        <dbReference type="SAM" id="MobiDB-lite"/>
    </source>
</evidence>
<feature type="compositionally biased region" description="Basic residues" evidence="1">
    <location>
        <begin position="445"/>
        <end position="458"/>
    </location>
</feature>